<organism evidence="2">
    <name type="scientific">Serratia fonticola</name>
    <dbReference type="NCBI Taxonomy" id="47917"/>
    <lineage>
        <taxon>Bacteria</taxon>
        <taxon>Pseudomonadati</taxon>
        <taxon>Pseudomonadota</taxon>
        <taxon>Gammaproteobacteria</taxon>
        <taxon>Enterobacterales</taxon>
        <taxon>Yersiniaceae</taxon>
        <taxon>Serratia</taxon>
    </lineage>
</organism>
<evidence type="ECO:0000256" key="1">
    <source>
        <dbReference type="SAM" id="SignalP"/>
    </source>
</evidence>
<dbReference type="PROSITE" id="PS51257">
    <property type="entry name" value="PROKAR_LIPOPROTEIN"/>
    <property type="match status" value="1"/>
</dbReference>
<dbReference type="PANTHER" id="PTHR34183">
    <property type="entry name" value="ENDOLYTIC PEPTIDOGLYCAN TRANSGLYCOSYLASE RLPA"/>
    <property type="match status" value="1"/>
</dbReference>
<sequence>MRKEWLWVGAVAAAVLLSACTTTTEETQAPVQQAYNGPVTEIGGVEPHYEPYNPGTLQDYKVNGDTYRIVQDPQNFSQTGLAAWYGEEATATLPLLVSSSIQCADRCTSHLAYS</sequence>
<protein>
    <submittedName>
        <fullName evidence="2">Rare lipoprotein A</fullName>
    </submittedName>
</protein>
<reference evidence="2" key="1">
    <citation type="submission" date="2019-05" db="EMBL/GenBank/DDBJ databases">
        <authorList>
            <consortium name="Pathogen Informatics"/>
        </authorList>
    </citation>
    <scope>NUCLEOTIDE SEQUENCE [LARGE SCALE GENOMIC DNA]</scope>
    <source>
        <strain evidence="2">NCTC12965</strain>
    </source>
</reference>
<proteinExistence type="predicted"/>
<gene>
    <name evidence="2" type="primary">rlpA_1</name>
    <name evidence="2" type="ORF">NCTC12965_01806</name>
</gene>
<keyword evidence="1" id="KW-0732">Signal</keyword>
<evidence type="ECO:0000313" key="2">
    <source>
        <dbReference type="EMBL" id="VTR23575.1"/>
    </source>
</evidence>
<feature type="signal peptide" evidence="1">
    <location>
        <begin position="1"/>
        <end position="24"/>
    </location>
</feature>
<feature type="chain" id="PRO_5020474468" evidence="1">
    <location>
        <begin position="25"/>
        <end position="114"/>
    </location>
</feature>
<keyword evidence="2" id="KW-0449">Lipoprotein</keyword>
<dbReference type="PANTHER" id="PTHR34183:SF1">
    <property type="entry name" value="ENDOLYTIC PEPTIDOGLYCAN TRANSGLYCOSYLASE RLPA"/>
    <property type="match status" value="1"/>
</dbReference>
<dbReference type="AlphaFoldDB" id="A0A4U9TTU6"/>
<dbReference type="EMBL" id="CABEEZ010000032">
    <property type="protein sequence ID" value="VTR23575.1"/>
    <property type="molecule type" value="Genomic_DNA"/>
</dbReference>
<dbReference type="GO" id="GO:0009279">
    <property type="term" value="C:cell outer membrane"/>
    <property type="evidence" value="ECO:0007669"/>
    <property type="project" value="TreeGrafter"/>
</dbReference>
<name>A0A4U9TTU6_SERFO</name>
<accession>A0A4U9TTU6</accession>